<name>A6JC75_RAT</name>
<evidence type="ECO:0000313" key="2">
    <source>
        <dbReference type="Proteomes" id="UP000234681"/>
    </source>
</evidence>
<proteinExistence type="predicted"/>
<gene>
    <name evidence="1" type="ORF">rCG_24604</name>
</gene>
<organism evidence="1 2">
    <name type="scientific">Rattus norvegicus</name>
    <name type="common">Rat</name>
    <dbReference type="NCBI Taxonomy" id="10116"/>
    <lineage>
        <taxon>Eukaryota</taxon>
        <taxon>Metazoa</taxon>
        <taxon>Chordata</taxon>
        <taxon>Craniata</taxon>
        <taxon>Vertebrata</taxon>
        <taxon>Euteleostomi</taxon>
        <taxon>Mammalia</taxon>
        <taxon>Eutheria</taxon>
        <taxon>Euarchontoglires</taxon>
        <taxon>Glires</taxon>
        <taxon>Rodentia</taxon>
        <taxon>Myomorpha</taxon>
        <taxon>Muroidea</taxon>
        <taxon>Muridae</taxon>
        <taxon>Murinae</taxon>
        <taxon>Rattus</taxon>
    </lineage>
</organism>
<reference evidence="2" key="1">
    <citation type="submission" date="2005-09" db="EMBL/GenBank/DDBJ databases">
        <authorList>
            <person name="Mural R.J."/>
            <person name="Li P.W."/>
            <person name="Adams M.D."/>
            <person name="Amanatides P.G."/>
            <person name="Baden-Tillson H."/>
            <person name="Barnstead M."/>
            <person name="Chin S.H."/>
            <person name="Dew I."/>
            <person name="Evans C.A."/>
            <person name="Ferriera S."/>
            <person name="Flanigan M."/>
            <person name="Fosler C."/>
            <person name="Glodek A."/>
            <person name="Gu Z."/>
            <person name="Holt R.A."/>
            <person name="Jennings D."/>
            <person name="Kraft C.L."/>
            <person name="Lu F."/>
            <person name="Nguyen T."/>
            <person name="Nusskern D.R."/>
            <person name="Pfannkoch C.M."/>
            <person name="Sitter C."/>
            <person name="Sutton G.G."/>
            <person name="Venter J.C."/>
            <person name="Wang Z."/>
            <person name="Woodage T."/>
            <person name="Zheng X.H."/>
            <person name="Zhong F."/>
        </authorList>
    </citation>
    <scope>NUCLEOTIDE SEQUENCE [LARGE SCALE GENOMIC DNA]</scope>
    <source>
        <strain>BN</strain>
        <strain evidence="2">Sprague-Dawley</strain>
    </source>
</reference>
<protein>
    <submittedName>
        <fullName evidence="1">RCG24604</fullName>
    </submittedName>
</protein>
<sequence length="58" mass="6704">MLTEEGAKRAWLPQAAESFQDPMSHKTWIRVTFRQWLPIILILVLRSAGKRLTGLLID</sequence>
<dbReference type="AlphaFoldDB" id="A6JC75"/>
<dbReference type="Proteomes" id="UP000234681">
    <property type="component" value="Chromosome 1"/>
</dbReference>
<accession>A6JC75</accession>
<dbReference type="EMBL" id="CH473980">
    <property type="protein sequence ID" value="EDM08602.1"/>
    <property type="molecule type" value="Genomic_DNA"/>
</dbReference>
<evidence type="ECO:0000313" key="1">
    <source>
        <dbReference type="EMBL" id="EDM08602.1"/>
    </source>
</evidence>